<accession>A0A813LGX6</accession>
<evidence type="ECO:0000313" key="1">
    <source>
        <dbReference type="EMBL" id="CAE8728157.1"/>
    </source>
</evidence>
<name>A0A813LGX6_POLGL</name>
<feature type="non-terminal residue" evidence="1">
    <location>
        <position position="101"/>
    </location>
</feature>
<sequence>RLATLLVRWRCRTVAGQGRGQQSFPGQRGDRSVQRAKAHLPGARAMVAAVQEADSSMVPRWSRALAAWGKLAPPTERSAPFRALLAKVCSDHSGGSTGNVL</sequence>
<reference evidence="1" key="1">
    <citation type="submission" date="2021-02" db="EMBL/GenBank/DDBJ databases">
        <authorList>
            <person name="Dougan E. K."/>
            <person name="Rhodes N."/>
            <person name="Thang M."/>
            <person name="Chan C."/>
        </authorList>
    </citation>
    <scope>NUCLEOTIDE SEQUENCE</scope>
</reference>
<dbReference type="Proteomes" id="UP000626109">
    <property type="component" value="Unassembled WGS sequence"/>
</dbReference>
<protein>
    <submittedName>
        <fullName evidence="1">Uncharacterized protein</fullName>
    </submittedName>
</protein>
<dbReference type="AlphaFoldDB" id="A0A813LGX6"/>
<evidence type="ECO:0000313" key="2">
    <source>
        <dbReference type="Proteomes" id="UP000626109"/>
    </source>
</evidence>
<feature type="non-terminal residue" evidence="1">
    <location>
        <position position="1"/>
    </location>
</feature>
<proteinExistence type="predicted"/>
<dbReference type="EMBL" id="CAJNNW010035507">
    <property type="protein sequence ID" value="CAE8728157.1"/>
    <property type="molecule type" value="Genomic_DNA"/>
</dbReference>
<comment type="caution">
    <text evidence="1">The sequence shown here is derived from an EMBL/GenBank/DDBJ whole genome shotgun (WGS) entry which is preliminary data.</text>
</comment>
<gene>
    <name evidence="1" type="ORF">PGLA2088_LOCUS45036</name>
</gene>
<organism evidence="1 2">
    <name type="scientific">Polarella glacialis</name>
    <name type="common">Dinoflagellate</name>
    <dbReference type="NCBI Taxonomy" id="89957"/>
    <lineage>
        <taxon>Eukaryota</taxon>
        <taxon>Sar</taxon>
        <taxon>Alveolata</taxon>
        <taxon>Dinophyceae</taxon>
        <taxon>Suessiales</taxon>
        <taxon>Suessiaceae</taxon>
        <taxon>Polarella</taxon>
    </lineage>
</organism>